<gene>
    <name evidence="1" type="ORF">RRG08_029860</name>
</gene>
<evidence type="ECO:0000313" key="1">
    <source>
        <dbReference type="EMBL" id="KAK3748003.1"/>
    </source>
</evidence>
<reference evidence="1" key="1">
    <citation type="journal article" date="2023" name="G3 (Bethesda)">
        <title>A reference genome for the long-term kleptoplast-retaining sea slug Elysia crispata morphotype clarki.</title>
        <authorList>
            <person name="Eastman K.E."/>
            <person name="Pendleton A.L."/>
            <person name="Shaikh M.A."/>
            <person name="Suttiyut T."/>
            <person name="Ogas R."/>
            <person name="Tomko P."/>
            <person name="Gavelis G."/>
            <person name="Widhalm J.R."/>
            <person name="Wisecaver J.H."/>
        </authorList>
    </citation>
    <scope>NUCLEOTIDE SEQUENCE</scope>
    <source>
        <strain evidence="1">ECLA1</strain>
    </source>
</reference>
<dbReference type="EMBL" id="JAWDGP010006058">
    <property type="protein sequence ID" value="KAK3748003.1"/>
    <property type="molecule type" value="Genomic_DNA"/>
</dbReference>
<name>A0AAE1CZQ8_9GAST</name>
<sequence length="70" mass="8142">MKAFNLKASLRIHQTDWVHVVVRPMLSPRDEGMDTSTYVREYFERKKHGETLSFNSSEQATRLCELVTAV</sequence>
<protein>
    <submittedName>
        <fullName evidence="1">Uncharacterized protein</fullName>
    </submittedName>
</protein>
<keyword evidence="2" id="KW-1185">Reference proteome</keyword>
<evidence type="ECO:0000313" key="2">
    <source>
        <dbReference type="Proteomes" id="UP001283361"/>
    </source>
</evidence>
<organism evidence="1 2">
    <name type="scientific">Elysia crispata</name>
    <name type="common">lettuce slug</name>
    <dbReference type="NCBI Taxonomy" id="231223"/>
    <lineage>
        <taxon>Eukaryota</taxon>
        <taxon>Metazoa</taxon>
        <taxon>Spiralia</taxon>
        <taxon>Lophotrochozoa</taxon>
        <taxon>Mollusca</taxon>
        <taxon>Gastropoda</taxon>
        <taxon>Heterobranchia</taxon>
        <taxon>Euthyneura</taxon>
        <taxon>Panpulmonata</taxon>
        <taxon>Sacoglossa</taxon>
        <taxon>Placobranchoidea</taxon>
        <taxon>Plakobranchidae</taxon>
        <taxon>Elysia</taxon>
    </lineage>
</organism>
<dbReference type="AlphaFoldDB" id="A0AAE1CZQ8"/>
<accession>A0AAE1CZQ8</accession>
<comment type="caution">
    <text evidence="1">The sequence shown here is derived from an EMBL/GenBank/DDBJ whole genome shotgun (WGS) entry which is preliminary data.</text>
</comment>
<dbReference type="Proteomes" id="UP001283361">
    <property type="component" value="Unassembled WGS sequence"/>
</dbReference>
<proteinExistence type="predicted"/>